<dbReference type="SUPFAM" id="SSF46689">
    <property type="entry name" value="Homeodomain-like"/>
    <property type="match status" value="1"/>
</dbReference>
<dbReference type="PANTHER" id="PTHR30055:SF209">
    <property type="entry name" value="POSSIBLE TRANSCRIPTIONAL REGULATORY PROTEIN (PROBABLY TETR-FAMILY)"/>
    <property type="match status" value="1"/>
</dbReference>
<dbReference type="Pfam" id="PF00440">
    <property type="entry name" value="TetR_N"/>
    <property type="match status" value="1"/>
</dbReference>
<comment type="caution">
    <text evidence="4">The sequence shown here is derived from an EMBL/GenBank/DDBJ whole genome shotgun (WGS) entry which is preliminary data.</text>
</comment>
<evidence type="ECO:0000259" key="3">
    <source>
        <dbReference type="PROSITE" id="PS50977"/>
    </source>
</evidence>
<dbReference type="PROSITE" id="PS50977">
    <property type="entry name" value="HTH_TETR_2"/>
    <property type="match status" value="1"/>
</dbReference>
<sequence length="177" mass="19451">MRVDKARNRETVLAAAARLFAAAGDPDEVSMDAVAVAAGVGKGTVFRGFGDRRALVRELWDETLARFDAENPPAGSTSRERVLDLLLRTWRFKREHRVLGLALERAGEGSPYATAGYDRWHTTLVELLAEVPGDREFLAHALLAAVRSDLVEHLRSLPDEDVQAGLRRLVDGVVRPG</sequence>
<dbReference type="PANTHER" id="PTHR30055">
    <property type="entry name" value="HTH-TYPE TRANSCRIPTIONAL REGULATOR RUTR"/>
    <property type="match status" value="1"/>
</dbReference>
<feature type="domain" description="HTH tetR-type" evidence="3">
    <location>
        <begin position="6"/>
        <end position="67"/>
    </location>
</feature>
<dbReference type="EMBL" id="JBFNQN010000001">
    <property type="protein sequence ID" value="MEW9263255.1"/>
    <property type="molecule type" value="Genomic_DNA"/>
</dbReference>
<keyword evidence="1 2" id="KW-0238">DNA-binding</keyword>
<reference evidence="4 5" key="1">
    <citation type="submission" date="2024-07" db="EMBL/GenBank/DDBJ databases">
        <authorList>
            <person name="Thanompreechachai J."/>
            <person name="Duangmal K."/>
        </authorList>
    </citation>
    <scope>NUCLEOTIDE SEQUENCE [LARGE SCALE GENOMIC DNA]</scope>
    <source>
        <strain evidence="4 5">KCTC 19886</strain>
    </source>
</reference>
<dbReference type="InterPro" id="IPR009057">
    <property type="entry name" value="Homeodomain-like_sf"/>
</dbReference>
<name>A0ABV3P0W5_9ACTN</name>
<dbReference type="InterPro" id="IPR050109">
    <property type="entry name" value="HTH-type_TetR-like_transc_reg"/>
</dbReference>
<dbReference type="InterPro" id="IPR001647">
    <property type="entry name" value="HTH_TetR"/>
</dbReference>
<dbReference type="Gene3D" id="1.10.357.10">
    <property type="entry name" value="Tetracycline Repressor, domain 2"/>
    <property type="match status" value="1"/>
</dbReference>
<accession>A0ABV3P0W5</accession>
<evidence type="ECO:0000313" key="4">
    <source>
        <dbReference type="EMBL" id="MEW9263255.1"/>
    </source>
</evidence>
<evidence type="ECO:0000313" key="5">
    <source>
        <dbReference type="Proteomes" id="UP001555826"/>
    </source>
</evidence>
<keyword evidence="5" id="KW-1185">Reference proteome</keyword>
<dbReference type="Proteomes" id="UP001555826">
    <property type="component" value="Unassembled WGS sequence"/>
</dbReference>
<proteinExistence type="predicted"/>
<evidence type="ECO:0000256" key="2">
    <source>
        <dbReference type="PROSITE-ProRule" id="PRU00335"/>
    </source>
</evidence>
<gene>
    <name evidence="4" type="ORF">AB1207_00690</name>
</gene>
<feature type="DNA-binding region" description="H-T-H motif" evidence="2">
    <location>
        <begin position="30"/>
        <end position="49"/>
    </location>
</feature>
<protein>
    <submittedName>
        <fullName evidence="4">TetR/AcrR family transcriptional regulator</fullName>
    </submittedName>
</protein>
<dbReference type="RefSeq" id="WP_367635851.1">
    <property type="nucleotide sequence ID" value="NZ_JBFNQN010000001.1"/>
</dbReference>
<evidence type="ECO:0000256" key="1">
    <source>
        <dbReference type="ARBA" id="ARBA00023125"/>
    </source>
</evidence>
<organism evidence="4 5">
    <name type="scientific">Kineococcus endophyticus</name>
    <dbReference type="NCBI Taxonomy" id="1181883"/>
    <lineage>
        <taxon>Bacteria</taxon>
        <taxon>Bacillati</taxon>
        <taxon>Actinomycetota</taxon>
        <taxon>Actinomycetes</taxon>
        <taxon>Kineosporiales</taxon>
        <taxon>Kineosporiaceae</taxon>
        <taxon>Kineococcus</taxon>
    </lineage>
</organism>